<proteinExistence type="predicted"/>
<accession>A0AC61RIV7</accession>
<dbReference type="EMBL" id="SRYB01000006">
    <property type="protein sequence ID" value="TGY79607.1"/>
    <property type="molecule type" value="Genomic_DNA"/>
</dbReference>
<comment type="caution">
    <text evidence="1">The sequence shown here is derived from an EMBL/GenBank/DDBJ whole genome shotgun (WGS) entry which is preliminary data.</text>
</comment>
<protein>
    <submittedName>
        <fullName evidence="1">Uncharacterized protein</fullName>
    </submittedName>
</protein>
<evidence type="ECO:0000313" key="1">
    <source>
        <dbReference type="EMBL" id="TGY79607.1"/>
    </source>
</evidence>
<gene>
    <name evidence="1" type="ORF">E5331_06250</name>
</gene>
<name>A0AC61RIV7_9BACT</name>
<organism evidence="1 2">
    <name type="scientific">Lepagella muris</name>
    <dbReference type="NCBI Taxonomy" id="3032870"/>
    <lineage>
        <taxon>Bacteria</taxon>
        <taxon>Pseudomonadati</taxon>
        <taxon>Bacteroidota</taxon>
        <taxon>Bacteroidia</taxon>
        <taxon>Bacteroidales</taxon>
        <taxon>Muribaculaceae</taxon>
        <taxon>Lepagella</taxon>
    </lineage>
</organism>
<reference evidence="1" key="1">
    <citation type="submission" date="2019-04" db="EMBL/GenBank/DDBJ databases">
        <title>Microbes associate with the intestines of laboratory mice.</title>
        <authorList>
            <person name="Navarre W."/>
            <person name="Wong E."/>
            <person name="Huang K."/>
            <person name="Tropini C."/>
            <person name="Ng K."/>
            <person name="Yu B."/>
        </authorList>
    </citation>
    <scope>NUCLEOTIDE SEQUENCE</scope>
    <source>
        <strain evidence="1">NM04_E33</strain>
    </source>
</reference>
<keyword evidence="2" id="KW-1185">Reference proteome</keyword>
<evidence type="ECO:0000313" key="2">
    <source>
        <dbReference type="Proteomes" id="UP000306319"/>
    </source>
</evidence>
<sequence>MERLYAQRGAWSVWRILRHPKIACGIIDESVMMMENLDKNLLIANKDLDEHRILCLKLTAERDALAATLKERDDELLKVRDDLERITMELEDARDELLTHRSVDAKLAEFNQQLVKVEEMKRKYERRISFLERMLRHADMSIDVEEDELAIEKDSRQVVRPKVTIDMTSNAPAPEEESKEASDKRKNKAEELRRIFQEKRAPGLPDTFPNPKSTDDWLLDLPEGL</sequence>
<dbReference type="Proteomes" id="UP000306319">
    <property type="component" value="Unassembled WGS sequence"/>
</dbReference>